<evidence type="ECO:0000313" key="12">
    <source>
        <dbReference type="Proteomes" id="UP001470230"/>
    </source>
</evidence>
<evidence type="ECO:0000256" key="4">
    <source>
        <dbReference type="ARBA" id="ARBA00022840"/>
    </source>
</evidence>
<dbReference type="InterPro" id="IPR027417">
    <property type="entry name" value="P-loop_NTPase"/>
</dbReference>
<dbReference type="PANTHER" id="PTHR43394">
    <property type="entry name" value="ATP-DEPENDENT PERMEASE MDL1, MITOCHONDRIAL"/>
    <property type="match status" value="1"/>
</dbReference>
<evidence type="ECO:0000313" key="11">
    <source>
        <dbReference type="EMBL" id="KAK8892870.1"/>
    </source>
</evidence>
<keyword evidence="12" id="KW-1185">Reference proteome</keyword>
<evidence type="ECO:0000259" key="10">
    <source>
        <dbReference type="PROSITE" id="PS50929"/>
    </source>
</evidence>
<dbReference type="PROSITE" id="PS50893">
    <property type="entry name" value="ABC_TRANSPORTER_2"/>
    <property type="match status" value="1"/>
</dbReference>
<dbReference type="SUPFAM" id="SSF90123">
    <property type="entry name" value="ABC transporter transmembrane region"/>
    <property type="match status" value="1"/>
</dbReference>
<dbReference type="InterPro" id="IPR011527">
    <property type="entry name" value="ABC1_TM_dom"/>
</dbReference>
<feature type="domain" description="ABC transmembrane type-1" evidence="10">
    <location>
        <begin position="68"/>
        <end position="341"/>
    </location>
</feature>
<evidence type="ECO:0008006" key="13">
    <source>
        <dbReference type="Google" id="ProtNLM"/>
    </source>
</evidence>
<reference evidence="11 12" key="1">
    <citation type="submission" date="2024-04" db="EMBL/GenBank/DDBJ databases">
        <title>Tritrichomonas musculus Genome.</title>
        <authorList>
            <person name="Alves-Ferreira E."/>
            <person name="Grigg M."/>
            <person name="Lorenzi H."/>
            <person name="Galac M."/>
        </authorList>
    </citation>
    <scope>NUCLEOTIDE SEQUENCE [LARGE SCALE GENOMIC DNA]</scope>
    <source>
        <strain evidence="11 12">EAF2021</strain>
    </source>
</reference>
<dbReference type="Proteomes" id="UP001470230">
    <property type="component" value="Unassembled WGS sequence"/>
</dbReference>
<feature type="transmembrane region" description="Helical" evidence="8">
    <location>
        <begin position="106"/>
        <end position="126"/>
    </location>
</feature>
<evidence type="ECO:0000256" key="8">
    <source>
        <dbReference type="SAM" id="Phobius"/>
    </source>
</evidence>
<dbReference type="Pfam" id="PF00664">
    <property type="entry name" value="ABC_membrane"/>
    <property type="match status" value="1"/>
</dbReference>
<feature type="domain" description="ABC transporter" evidence="9">
    <location>
        <begin position="378"/>
        <end position="625"/>
    </location>
</feature>
<dbReference type="PROSITE" id="PS00211">
    <property type="entry name" value="ABC_TRANSPORTER_1"/>
    <property type="match status" value="1"/>
</dbReference>
<keyword evidence="5 8" id="KW-1133">Transmembrane helix</keyword>
<keyword evidence="6 8" id="KW-0472">Membrane</keyword>
<proteinExistence type="predicted"/>
<keyword evidence="3" id="KW-0547">Nucleotide-binding</keyword>
<evidence type="ECO:0000256" key="1">
    <source>
        <dbReference type="ARBA" id="ARBA00004141"/>
    </source>
</evidence>
<dbReference type="Gene3D" id="1.20.1560.10">
    <property type="entry name" value="ABC transporter type 1, transmembrane domain"/>
    <property type="match status" value="1"/>
</dbReference>
<evidence type="ECO:0000256" key="2">
    <source>
        <dbReference type="ARBA" id="ARBA00022692"/>
    </source>
</evidence>
<dbReference type="EMBL" id="JAPFFF010000004">
    <property type="protein sequence ID" value="KAK8892870.1"/>
    <property type="molecule type" value="Genomic_DNA"/>
</dbReference>
<evidence type="ECO:0000256" key="7">
    <source>
        <dbReference type="SAM" id="MobiDB-lite"/>
    </source>
</evidence>
<name>A0ABR2KP29_9EUKA</name>
<dbReference type="Gene3D" id="3.40.50.300">
    <property type="entry name" value="P-loop containing nucleotide triphosphate hydrolases"/>
    <property type="match status" value="1"/>
</dbReference>
<dbReference type="InterPro" id="IPR017871">
    <property type="entry name" value="ABC_transporter-like_CS"/>
</dbReference>
<keyword evidence="2 8" id="KW-0812">Transmembrane</keyword>
<protein>
    <recommendedName>
        <fullName evidence="13">ABC transporter family protein</fullName>
    </recommendedName>
</protein>
<dbReference type="PANTHER" id="PTHR43394:SF1">
    <property type="entry name" value="ATP-BINDING CASSETTE SUB-FAMILY B MEMBER 10, MITOCHONDRIAL"/>
    <property type="match status" value="1"/>
</dbReference>
<organism evidence="11 12">
    <name type="scientific">Tritrichomonas musculus</name>
    <dbReference type="NCBI Taxonomy" id="1915356"/>
    <lineage>
        <taxon>Eukaryota</taxon>
        <taxon>Metamonada</taxon>
        <taxon>Parabasalia</taxon>
        <taxon>Tritrichomonadida</taxon>
        <taxon>Tritrichomonadidae</taxon>
        <taxon>Tritrichomonas</taxon>
    </lineage>
</organism>
<dbReference type="SMART" id="SM00382">
    <property type="entry name" value="AAA"/>
    <property type="match status" value="1"/>
</dbReference>
<evidence type="ECO:0000256" key="3">
    <source>
        <dbReference type="ARBA" id="ARBA00022741"/>
    </source>
</evidence>
<keyword evidence="4" id="KW-0067">ATP-binding</keyword>
<evidence type="ECO:0000256" key="5">
    <source>
        <dbReference type="ARBA" id="ARBA00022989"/>
    </source>
</evidence>
<dbReference type="InterPro" id="IPR036640">
    <property type="entry name" value="ABC1_TM_sf"/>
</dbReference>
<comment type="caution">
    <text evidence="11">The sequence shown here is derived from an EMBL/GenBank/DDBJ whole genome shotgun (WGS) entry which is preliminary data.</text>
</comment>
<gene>
    <name evidence="11" type="ORF">M9Y10_030121</name>
</gene>
<dbReference type="InterPro" id="IPR003439">
    <property type="entry name" value="ABC_transporter-like_ATP-bd"/>
</dbReference>
<accession>A0ABR2KP29</accession>
<evidence type="ECO:0000259" key="9">
    <source>
        <dbReference type="PROSITE" id="PS50893"/>
    </source>
</evidence>
<feature type="region of interest" description="Disordered" evidence="7">
    <location>
        <begin position="1"/>
        <end position="23"/>
    </location>
</feature>
<dbReference type="InterPro" id="IPR039421">
    <property type="entry name" value="Type_1_exporter"/>
</dbReference>
<dbReference type="InterPro" id="IPR003593">
    <property type="entry name" value="AAA+_ATPase"/>
</dbReference>
<dbReference type="SUPFAM" id="SSF52540">
    <property type="entry name" value="P-loop containing nucleoside triphosphate hydrolases"/>
    <property type="match status" value="1"/>
</dbReference>
<evidence type="ECO:0000256" key="6">
    <source>
        <dbReference type="ARBA" id="ARBA00023136"/>
    </source>
</evidence>
<sequence>MNFSSKSKKQDEENQQEENLLENNQLEEPINPSRFTKANKKTKYLPFIPKIYWFFYSKPIYFLAFIPSLINGFVTTGETISVAYVIDCLKKENSLQLLKKYVFYQLILVIVNSLFTFITEYSWSIINSLITIKMRRVVFKSIMMKDIEFFDKRSFGELLSILNDEISDAGEMCFESKSQVIFSFGRIVSGLILCLSINWKLTFFALGITLFNSKVMNGFFQYGLSKMLYRFQHLSDSTNMIAETVSNIRTVFSFNRQKKVLNDYDYECNELVKLEQESKYYFAIPSHLLSILSSGALCTFLNIGSFYVLKGQLTPGFLFTISQEAFNLANEIELIIGVIRQEKQIDEHMKNVFDVIDYESSIPFTNEGKEIDHFSGLIEFRDVWFKYPTRNTWVLKNVSIQINPGEITAFVGHSGSGKSTILQLILRYYDVNSGSILFDGIDIKELDPRWIHRVISVIQQDPILFSMSIRDNVLYRLDDDFINSNFDEEKMKFDNDVDRCLKVAQAFDFVDKLPLKKNTFIGEQGCQLSGGQKQRIAIARAIINDPIVLIADEATSALDLENEMKVQNALNDAIKGKTCILIAHRLATISKAKYIYVFDSGEIIESGSRIELIEKKGAFFNLIEPKKIIN</sequence>
<dbReference type="Pfam" id="PF00005">
    <property type="entry name" value="ABC_tran"/>
    <property type="match status" value="1"/>
</dbReference>
<feature type="transmembrane region" description="Helical" evidence="8">
    <location>
        <begin position="187"/>
        <end position="211"/>
    </location>
</feature>
<comment type="subcellular location">
    <subcellularLocation>
        <location evidence="1">Membrane</location>
        <topology evidence="1">Multi-pass membrane protein</topology>
    </subcellularLocation>
</comment>
<dbReference type="PROSITE" id="PS50929">
    <property type="entry name" value="ABC_TM1F"/>
    <property type="match status" value="1"/>
</dbReference>